<evidence type="ECO:0000313" key="7">
    <source>
        <dbReference type="EMBL" id="KXU36612.1"/>
    </source>
</evidence>
<evidence type="ECO:0000256" key="5">
    <source>
        <dbReference type="ARBA" id="ARBA00033067"/>
    </source>
</evidence>
<accession>A0A139SQ06</accession>
<reference evidence="7 8" key="1">
    <citation type="submission" date="2016-02" db="EMBL/GenBank/DDBJ databases">
        <authorList>
            <person name="Wen L."/>
            <person name="He K."/>
            <person name="Yang H."/>
        </authorList>
    </citation>
    <scope>NUCLEOTIDE SEQUENCE [LARGE SCALE GENOMIC DNA]</scope>
    <source>
        <strain evidence="7 8">CV41</strain>
    </source>
</reference>
<evidence type="ECO:0000313" key="8">
    <source>
        <dbReference type="Proteomes" id="UP000071392"/>
    </source>
</evidence>
<name>A0A139SQ06_9BACT</name>
<evidence type="ECO:0000256" key="4">
    <source>
        <dbReference type="ARBA" id="ARBA00031367"/>
    </source>
</evidence>
<dbReference type="EMBL" id="LSZP01000021">
    <property type="protein sequence ID" value="KXU36612.1"/>
    <property type="molecule type" value="Genomic_DNA"/>
</dbReference>
<dbReference type="RefSeq" id="WP_068711199.1">
    <property type="nucleotide sequence ID" value="NZ_LSZP01000021.1"/>
</dbReference>
<keyword evidence="8" id="KW-1185">Reference proteome</keyword>
<comment type="caution">
    <text evidence="7">The sequence shown here is derived from an EMBL/GenBank/DDBJ whole genome shotgun (WGS) entry which is preliminary data.</text>
</comment>
<evidence type="ECO:0000259" key="6">
    <source>
        <dbReference type="Pfam" id="PF01370"/>
    </source>
</evidence>
<dbReference type="InterPro" id="IPR036291">
    <property type="entry name" value="NAD(P)-bd_dom_sf"/>
</dbReference>
<proteinExistence type="inferred from homology"/>
<evidence type="ECO:0000256" key="2">
    <source>
        <dbReference type="ARBA" id="ARBA00007637"/>
    </source>
</evidence>
<comment type="similarity">
    <text evidence="2">Belongs to the NAD(P)-dependent epimerase/dehydratase family.</text>
</comment>
<dbReference type="AlphaFoldDB" id="A0A139SQ06"/>
<organism evidence="7 8">
    <name type="scientific">Cephaloticoccus capnophilus</name>
    <dbReference type="NCBI Taxonomy" id="1548208"/>
    <lineage>
        <taxon>Bacteria</taxon>
        <taxon>Pseudomonadati</taxon>
        <taxon>Verrucomicrobiota</taxon>
        <taxon>Opitutia</taxon>
        <taxon>Opitutales</taxon>
        <taxon>Opitutaceae</taxon>
        <taxon>Cephaloticoccus</taxon>
    </lineage>
</organism>
<dbReference type="PANTHER" id="PTHR43725">
    <property type="entry name" value="UDP-GLUCOSE 4-EPIMERASE"/>
    <property type="match status" value="1"/>
</dbReference>
<comment type="pathway">
    <text evidence="1">Carbohydrate metabolism; galactose metabolism.</text>
</comment>
<sequence length="318" mass="33720">MKILITGAAGFIGSHTSERLLAEGHEVLGVDNFRTGHRRNLDAALRQALRFELVEADVAESGVLDSLCARFRPEAIIHLAALVSVQESIANPALNHRLNITATEHVASAAAKQGVRRIVFASSAAVYGDVRALPIDEAAPKQPISPYGEAKLSSESILLDSPAAVAGDCVVRCQRYFNVFGPRQDPASPYSGVISVFQNCYAAGRAPTIYGDGQQTRDFISVYDVARANALAATSARTGLASGVANICTGRATSLLESVRIFSVEYPDAPPPVFAPARSGDIVHSLGDPARARAELGFEAEWTVERALAELIRGARAA</sequence>
<gene>
    <name evidence="7" type="ORF">AXK12_03115</name>
</gene>
<evidence type="ECO:0000256" key="1">
    <source>
        <dbReference type="ARBA" id="ARBA00004947"/>
    </source>
</evidence>
<dbReference type="Gene3D" id="3.40.50.720">
    <property type="entry name" value="NAD(P)-binding Rossmann-like Domain"/>
    <property type="match status" value="1"/>
</dbReference>
<dbReference type="Proteomes" id="UP000071392">
    <property type="component" value="Unassembled WGS sequence"/>
</dbReference>
<dbReference type="PANTHER" id="PTHR43725:SF53">
    <property type="entry name" value="UDP-ARABINOSE 4-EPIMERASE 1"/>
    <property type="match status" value="1"/>
</dbReference>
<feature type="domain" description="NAD-dependent epimerase/dehydratase" evidence="6">
    <location>
        <begin position="3"/>
        <end position="248"/>
    </location>
</feature>
<dbReference type="Pfam" id="PF01370">
    <property type="entry name" value="Epimerase"/>
    <property type="match status" value="1"/>
</dbReference>
<dbReference type="GO" id="GO:0033499">
    <property type="term" value="P:galactose catabolic process via UDP-galactose, Leloir pathway"/>
    <property type="evidence" value="ECO:0007669"/>
    <property type="project" value="TreeGrafter"/>
</dbReference>
<dbReference type="SUPFAM" id="SSF51735">
    <property type="entry name" value="NAD(P)-binding Rossmann-fold domains"/>
    <property type="match status" value="1"/>
</dbReference>
<dbReference type="InterPro" id="IPR001509">
    <property type="entry name" value="Epimerase_deHydtase"/>
</dbReference>
<protein>
    <recommendedName>
        <fullName evidence="3">UDP-glucose 4-epimerase</fullName>
    </recommendedName>
    <alternativeName>
        <fullName evidence="5">Galactowaldenase</fullName>
    </alternativeName>
    <alternativeName>
        <fullName evidence="4">UDP-galactose 4-epimerase</fullName>
    </alternativeName>
</protein>
<dbReference type="STRING" id="1548208.AXK12_03115"/>
<evidence type="ECO:0000256" key="3">
    <source>
        <dbReference type="ARBA" id="ARBA00018569"/>
    </source>
</evidence>
<dbReference type="OrthoDB" id="9811743at2"/>